<organism evidence="2 3">
    <name type="scientific">Posidoniimonas polymericola</name>
    <dbReference type="NCBI Taxonomy" id="2528002"/>
    <lineage>
        <taxon>Bacteria</taxon>
        <taxon>Pseudomonadati</taxon>
        <taxon>Planctomycetota</taxon>
        <taxon>Planctomycetia</taxon>
        <taxon>Pirellulales</taxon>
        <taxon>Lacipirellulaceae</taxon>
        <taxon>Posidoniimonas</taxon>
    </lineage>
</organism>
<dbReference type="RefSeq" id="WP_146585774.1">
    <property type="nucleotide sequence ID" value="NZ_SJPO01000003.1"/>
</dbReference>
<name>A0A5C5YSF2_9BACT</name>
<comment type="caution">
    <text evidence="2">The sequence shown here is derived from an EMBL/GenBank/DDBJ whole genome shotgun (WGS) entry which is preliminary data.</text>
</comment>
<proteinExistence type="predicted"/>
<sequence length="187" mass="20985">MRRRLFNLATLLSAVLLLLTLGLWARSLGHHESVGAGYNQWTSDDEVLQYGVDLAWNANTFHLSGGYAERGPKYFYERGDTRSVEELQKLRSFRAGVRLWFINDIGSAMGGPRPEGFGYGLRRGTGGGWSVGLAVRPWAPAAMFAVLPLVWLYRRQRRRGWRFSLRESLVATTAVALLLCGLVLLKN</sequence>
<reference evidence="2 3" key="1">
    <citation type="submission" date="2019-02" db="EMBL/GenBank/DDBJ databases">
        <title>Deep-cultivation of Planctomycetes and their phenomic and genomic characterization uncovers novel biology.</title>
        <authorList>
            <person name="Wiegand S."/>
            <person name="Jogler M."/>
            <person name="Boedeker C."/>
            <person name="Pinto D."/>
            <person name="Vollmers J."/>
            <person name="Rivas-Marin E."/>
            <person name="Kohn T."/>
            <person name="Peeters S.H."/>
            <person name="Heuer A."/>
            <person name="Rast P."/>
            <person name="Oberbeckmann S."/>
            <person name="Bunk B."/>
            <person name="Jeske O."/>
            <person name="Meyerdierks A."/>
            <person name="Storesund J.E."/>
            <person name="Kallscheuer N."/>
            <person name="Luecker S."/>
            <person name="Lage O.M."/>
            <person name="Pohl T."/>
            <person name="Merkel B.J."/>
            <person name="Hornburger P."/>
            <person name="Mueller R.-W."/>
            <person name="Bruemmer F."/>
            <person name="Labrenz M."/>
            <person name="Spormann A.M."/>
            <person name="Op Den Camp H."/>
            <person name="Overmann J."/>
            <person name="Amann R."/>
            <person name="Jetten M.S.M."/>
            <person name="Mascher T."/>
            <person name="Medema M.H."/>
            <person name="Devos D.P."/>
            <person name="Kaster A.-K."/>
            <person name="Ovreas L."/>
            <person name="Rohde M."/>
            <person name="Galperin M.Y."/>
            <person name="Jogler C."/>
        </authorList>
    </citation>
    <scope>NUCLEOTIDE SEQUENCE [LARGE SCALE GENOMIC DNA]</scope>
    <source>
        <strain evidence="2 3">Pla123a</strain>
    </source>
</reference>
<dbReference type="Proteomes" id="UP000318478">
    <property type="component" value="Unassembled WGS sequence"/>
</dbReference>
<keyword evidence="1" id="KW-1133">Transmembrane helix</keyword>
<protein>
    <submittedName>
        <fullName evidence="2">Uncharacterized protein</fullName>
    </submittedName>
</protein>
<keyword evidence="1" id="KW-0472">Membrane</keyword>
<evidence type="ECO:0000256" key="1">
    <source>
        <dbReference type="SAM" id="Phobius"/>
    </source>
</evidence>
<keyword evidence="3" id="KW-1185">Reference proteome</keyword>
<accession>A0A5C5YSF2</accession>
<evidence type="ECO:0000313" key="2">
    <source>
        <dbReference type="EMBL" id="TWT77879.1"/>
    </source>
</evidence>
<evidence type="ECO:0000313" key="3">
    <source>
        <dbReference type="Proteomes" id="UP000318478"/>
    </source>
</evidence>
<feature type="transmembrane region" description="Helical" evidence="1">
    <location>
        <begin position="165"/>
        <end position="185"/>
    </location>
</feature>
<dbReference type="AlphaFoldDB" id="A0A5C5YSF2"/>
<dbReference type="EMBL" id="SJPO01000003">
    <property type="protein sequence ID" value="TWT77879.1"/>
    <property type="molecule type" value="Genomic_DNA"/>
</dbReference>
<feature type="transmembrane region" description="Helical" evidence="1">
    <location>
        <begin position="135"/>
        <end position="153"/>
    </location>
</feature>
<keyword evidence="1" id="KW-0812">Transmembrane</keyword>
<gene>
    <name evidence="2" type="ORF">Pla123a_16770</name>
</gene>